<dbReference type="Proteomes" id="UP000830835">
    <property type="component" value="Unassembled WGS sequence"/>
</dbReference>
<dbReference type="EMBL" id="JAFIRA010000034">
    <property type="protein sequence ID" value="MCJ2543700.1"/>
    <property type="molecule type" value="Genomic_DNA"/>
</dbReference>
<evidence type="ECO:0000313" key="1">
    <source>
        <dbReference type="EMBL" id="MCJ2543700.1"/>
    </source>
</evidence>
<evidence type="ECO:0000313" key="2">
    <source>
        <dbReference type="Proteomes" id="UP000830835"/>
    </source>
</evidence>
<sequence>MLIPTLLSASAPIVKGLLDGSLVRYGGVIREASSGRIVKHLTESPGLTEALMHSPDTPILGGANPIINVLGRQVNPQIPGLLSSSAMGMSQIAAGASALNLGVSIIGFTYMHFRMNQLQNAIIDLKNTVEAGIRDIESRLDTLSGQLAYLKVLAEQSRTEILDAISELHRAIFIQNLAKLQAELASLARFPDSSPRDALKALTEARVFFVDQAHQIPTQRQARYLLLGDIALKGWAVSLATESQLLIKHGFVKDSTAILNSEVPRFRQLSQKWCEALLPDDRPRLKTAYTYDAPRFAPYISTERIRRIARLSPVDQSLTPEQLYRRKSDLDVEFQMSYFRDLDKSWYLTQVGIAEYLDQLSELTERLESLQAFAKLCESLDERDPYRFLPASSEDKGLYLI</sequence>
<name>A0ABT0CED5_THEVL</name>
<comment type="caution">
    <text evidence="1">The sequence shown here is derived from an EMBL/GenBank/DDBJ whole genome shotgun (WGS) entry which is preliminary data.</text>
</comment>
<proteinExistence type="predicted"/>
<organism evidence="1 2">
    <name type="scientific">Thermostichus vulcanus str. 'Rupite'</name>
    <dbReference type="NCBI Taxonomy" id="2813851"/>
    <lineage>
        <taxon>Bacteria</taxon>
        <taxon>Bacillati</taxon>
        <taxon>Cyanobacteriota</taxon>
        <taxon>Cyanophyceae</taxon>
        <taxon>Thermostichales</taxon>
        <taxon>Thermostichaceae</taxon>
        <taxon>Thermostichus</taxon>
    </lineage>
</organism>
<accession>A0ABT0CED5</accession>
<gene>
    <name evidence="1" type="ORF">JX360_12425</name>
</gene>
<keyword evidence="2" id="KW-1185">Reference proteome</keyword>
<dbReference type="RefSeq" id="WP_244351414.1">
    <property type="nucleotide sequence ID" value="NZ_JAFIRA010000034.1"/>
</dbReference>
<protein>
    <submittedName>
        <fullName evidence="1">Uncharacterized protein</fullName>
    </submittedName>
</protein>
<reference evidence="1" key="1">
    <citation type="submission" date="2021-02" db="EMBL/GenBank/DDBJ databases">
        <title>The CRISPR/cas machinery reduction and long-range gene transfer in the hot spring cyanobacterium Synechococcus.</title>
        <authorList>
            <person name="Dvorak P."/>
            <person name="Jahodarova E."/>
            <person name="Hasler P."/>
            <person name="Poulickova A."/>
        </authorList>
    </citation>
    <scope>NUCLEOTIDE SEQUENCE</scope>
    <source>
        <strain evidence="1">Rupite</strain>
    </source>
</reference>